<organism evidence="7 8">
    <name type="scientific">Candidatus Uhrbacteria bacterium RIFOXYC2_FULL_47_19</name>
    <dbReference type="NCBI Taxonomy" id="1802424"/>
    <lineage>
        <taxon>Bacteria</taxon>
        <taxon>Candidatus Uhriibacteriota</taxon>
    </lineage>
</organism>
<keyword evidence="3" id="KW-0375">Hydrogen ion transport</keyword>
<dbReference type="Proteomes" id="UP000176988">
    <property type="component" value="Unassembled WGS sequence"/>
</dbReference>
<keyword evidence="2" id="KW-0813">Transport</keyword>
<name>A0A1F7WC27_9BACT</name>
<evidence type="ECO:0000256" key="1">
    <source>
        <dbReference type="ARBA" id="ARBA00004370"/>
    </source>
</evidence>
<evidence type="ECO:0000313" key="7">
    <source>
        <dbReference type="EMBL" id="OGM00384.1"/>
    </source>
</evidence>
<comment type="caution">
    <text evidence="7">The sequence shown here is derived from an EMBL/GenBank/DDBJ whole genome shotgun (WGS) entry which is preliminary data.</text>
</comment>
<sequence>MYTSKEYAEALYSGVRGLKDKEATVSIKRFVGKLKDRGLIALLPLILRGLPAAARKLDGIEEVTVESAHELNSELADRAVGLIGGDRNQSEVTMHVNPDLLGGIRVRGRDTVYDATLKNHLVTLKEKFVRSS</sequence>
<dbReference type="Pfam" id="PF00213">
    <property type="entry name" value="OSCP"/>
    <property type="match status" value="1"/>
</dbReference>
<reference evidence="7 8" key="1">
    <citation type="journal article" date="2016" name="Nat. Commun.">
        <title>Thousands of microbial genomes shed light on interconnected biogeochemical processes in an aquifer system.</title>
        <authorList>
            <person name="Anantharaman K."/>
            <person name="Brown C.T."/>
            <person name="Hug L.A."/>
            <person name="Sharon I."/>
            <person name="Castelle C.J."/>
            <person name="Probst A.J."/>
            <person name="Thomas B.C."/>
            <person name="Singh A."/>
            <person name="Wilkins M.J."/>
            <person name="Karaoz U."/>
            <person name="Brodie E.L."/>
            <person name="Williams K.H."/>
            <person name="Hubbard S.S."/>
            <person name="Banfield J.F."/>
        </authorList>
    </citation>
    <scope>NUCLEOTIDE SEQUENCE [LARGE SCALE GENOMIC DNA]</scope>
</reference>
<evidence type="ECO:0000256" key="6">
    <source>
        <dbReference type="ARBA" id="ARBA00023310"/>
    </source>
</evidence>
<dbReference type="STRING" id="1802424.A2480_03985"/>
<proteinExistence type="predicted"/>
<dbReference type="GO" id="GO:0016020">
    <property type="term" value="C:membrane"/>
    <property type="evidence" value="ECO:0007669"/>
    <property type="project" value="UniProtKB-SubCell"/>
</dbReference>
<evidence type="ECO:0000256" key="3">
    <source>
        <dbReference type="ARBA" id="ARBA00022781"/>
    </source>
</evidence>
<evidence type="ECO:0000256" key="2">
    <source>
        <dbReference type="ARBA" id="ARBA00022448"/>
    </source>
</evidence>
<comment type="subcellular location">
    <subcellularLocation>
        <location evidence="1">Membrane</location>
    </subcellularLocation>
</comment>
<dbReference type="AlphaFoldDB" id="A0A1F7WC27"/>
<keyword evidence="5" id="KW-0472">Membrane</keyword>
<dbReference type="InterPro" id="IPR000711">
    <property type="entry name" value="ATPase_OSCP/dsu"/>
</dbReference>
<protein>
    <submittedName>
        <fullName evidence="7">Uncharacterized protein</fullName>
    </submittedName>
</protein>
<dbReference type="GO" id="GO:0046933">
    <property type="term" value="F:proton-transporting ATP synthase activity, rotational mechanism"/>
    <property type="evidence" value="ECO:0007669"/>
    <property type="project" value="InterPro"/>
</dbReference>
<keyword evidence="4" id="KW-0406">Ion transport</keyword>
<dbReference type="EMBL" id="MGFG01000032">
    <property type="protein sequence ID" value="OGM00384.1"/>
    <property type="molecule type" value="Genomic_DNA"/>
</dbReference>
<keyword evidence="6" id="KW-0066">ATP synthesis</keyword>
<gene>
    <name evidence="7" type="ORF">A2480_03985</name>
</gene>
<evidence type="ECO:0000256" key="4">
    <source>
        <dbReference type="ARBA" id="ARBA00023065"/>
    </source>
</evidence>
<evidence type="ECO:0000313" key="8">
    <source>
        <dbReference type="Proteomes" id="UP000176988"/>
    </source>
</evidence>
<accession>A0A1F7WC27</accession>
<evidence type="ECO:0000256" key="5">
    <source>
        <dbReference type="ARBA" id="ARBA00023136"/>
    </source>
</evidence>